<keyword evidence="5" id="KW-0946">Virion</keyword>
<keyword evidence="3 13" id="KW-0812">Transmembrane</keyword>
<evidence type="ECO:0000256" key="2">
    <source>
        <dbReference type="ARBA" id="ARBA00022562"/>
    </source>
</evidence>
<dbReference type="KEGG" id="vg:921166"/>
<dbReference type="GeneID" id="921166"/>
<organismHost>
    <name type="scientific">Tupaia belangeri</name>
    <name type="common">Common tree shrew</name>
    <name type="synonym">Tupaia glis belangeri</name>
    <dbReference type="NCBI Taxonomy" id="37347"/>
</organismHost>
<dbReference type="GO" id="GO:0019031">
    <property type="term" value="C:viral envelope"/>
    <property type="evidence" value="ECO:0007669"/>
    <property type="project" value="UniProtKB-KW"/>
</dbReference>
<feature type="transmembrane region" description="Helical" evidence="13">
    <location>
        <begin position="236"/>
        <end position="255"/>
    </location>
</feature>
<keyword evidence="2" id="KW-1048">Host nucleus</keyword>
<evidence type="ECO:0000256" key="9">
    <source>
        <dbReference type="ARBA" id="ARBA00023046"/>
    </source>
</evidence>
<dbReference type="InterPro" id="IPR000785">
    <property type="entry name" value="Herpes_glycop_M"/>
</dbReference>
<keyword evidence="8 13" id="KW-1133">Transmembrane helix</keyword>
<keyword evidence="12" id="KW-0325">Glycoprotein</keyword>
<dbReference type="EMBL" id="AF281817">
    <property type="protein sequence ID" value="AAK57143.1"/>
    <property type="molecule type" value="Genomic_DNA"/>
</dbReference>
<dbReference type="OrthoDB" id="7915at10239"/>
<keyword evidence="10 13" id="KW-0472">Membrane</keyword>
<evidence type="ECO:0000313" key="14">
    <source>
        <dbReference type="EMBL" id="AAK57143.1"/>
    </source>
</evidence>
<evidence type="ECO:0000256" key="11">
    <source>
        <dbReference type="ARBA" id="ARBA00023157"/>
    </source>
</evidence>
<dbReference type="RefSeq" id="NP_116448.1">
    <property type="nucleotide sequence ID" value="NC_002794.1"/>
</dbReference>
<evidence type="ECO:0000256" key="13">
    <source>
        <dbReference type="SAM" id="Phobius"/>
    </source>
</evidence>
<feature type="transmembrane region" description="Helical" evidence="13">
    <location>
        <begin position="12"/>
        <end position="33"/>
    </location>
</feature>
<feature type="transmembrane region" description="Helical" evidence="13">
    <location>
        <begin position="153"/>
        <end position="172"/>
    </location>
</feature>
<evidence type="ECO:0000256" key="12">
    <source>
        <dbReference type="ARBA" id="ARBA00023180"/>
    </source>
</evidence>
<dbReference type="Proteomes" id="UP000137095">
    <property type="component" value="Segment"/>
</dbReference>
<name>Q91TK4_TUHV1</name>
<dbReference type="Pfam" id="PF01528">
    <property type="entry name" value="Herpes_glycop"/>
    <property type="match status" value="1"/>
</dbReference>
<keyword evidence="4" id="KW-1040">Host Golgi apparatus</keyword>
<comment type="function">
    <text evidence="1">Envelope glycoprotein important for virion assembly and egress. Plays a role in the correct incorporation of gH-gL into virion membrane. Directs the glycoprotein N (gN) to the host trans-Golgi network.</text>
</comment>
<keyword evidence="15" id="KW-1185">Reference proteome</keyword>
<feature type="transmembrane region" description="Helical" evidence="13">
    <location>
        <begin position="77"/>
        <end position="98"/>
    </location>
</feature>
<evidence type="ECO:0000256" key="10">
    <source>
        <dbReference type="ARBA" id="ARBA00023136"/>
    </source>
</evidence>
<evidence type="ECO:0000256" key="7">
    <source>
        <dbReference type="ARBA" id="ARBA00022879"/>
    </source>
</evidence>
<feature type="transmembrane region" description="Helical" evidence="13">
    <location>
        <begin position="301"/>
        <end position="323"/>
    </location>
</feature>
<feature type="transmembrane region" description="Helical" evidence="13">
    <location>
        <begin position="119"/>
        <end position="141"/>
    </location>
</feature>
<accession>Q91TK4</accession>
<evidence type="ECO:0000313" key="15">
    <source>
        <dbReference type="Proteomes" id="UP000137095"/>
    </source>
</evidence>
<keyword evidence="6" id="KW-1043">Host membrane</keyword>
<evidence type="ECO:0000256" key="6">
    <source>
        <dbReference type="ARBA" id="ARBA00022870"/>
    </source>
</evidence>
<feature type="transmembrane region" description="Helical" evidence="13">
    <location>
        <begin position="267"/>
        <end position="285"/>
    </location>
</feature>
<keyword evidence="11" id="KW-1015">Disulfide bond</keyword>
<protein>
    <submittedName>
        <fullName evidence="14">T100</fullName>
    </submittedName>
</protein>
<evidence type="ECO:0000256" key="4">
    <source>
        <dbReference type="ARBA" id="ARBA00022812"/>
    </source>
</evidence>
<keyword evidence="7" id="KW-0261">Viral envelope protein</keyword>
<reference evidence="14 15" key="1">
    <citation type="journal article" date="2001" name="J. Virol.">
        <title>Analysis and characterization of the complete genome of tupaia (tree shrew) herpesvirus.</title>
        <authorList>
            <person name="Bahr U."/>
            <person name="Darai G."/>
        </authorList>
    </citation>
    <scope>NUCLEOTIDE SEQUENCE [LARGE SCALE GENOMIC DNA]</scope>
    <source>
        <strain evidence="14">2</strain>
    </source>
</reference>
<evidence type="ECO:0000256" key="3">
    <source>
        <dbReference type="ARBA" id="ARBA00022692"/>
    </source>
</evidence>
<sequence length="351" mass="40189">MGTSHVDGINLKTWTFSIMCALLTFVNVSVHLIASNYPHLGYPCIYYRIIDFDQLNMSTFNVFHQLTPQLYLDAGQIVAYVTFMQFVFLLILIYYLVCWGKIYFRRDGGHHVNQSSRDIAYMGDSLSCFLYILCMDTFQLFTLTLSFRLPSLVAFTHCLHFISLTVYVVTMLTQYQSYERSSFALTKIHPRLTGTVKFKTAILNMTECALGFATMVFAMSLALGFGNSFFVRTGPVVFGMLSTFTVVAGLYLIVLETVLHRYMKVQFGYHLGLLCGLCGALYPVLKYERVAASTYARSINLFIGLLFAAWVVFALCRAVRFFVARHRRRYRPLQHHDEEIKHLKASSQMPT</sequence>
<organism evidence="14 15">
    <name type="scientific">Tupaiid herpesvirus 1 (strain 1)</name>
    <name type="common">TuHV-1</name>
    <name type="synonym">Herpesvirus tupaia (strain 1)</name>
    <dbReference type="NCBI Taxonomy" id="10397"/>
    <lineage>
        <taxon>Viruses</taxon>
        <taxon>Duplodnaviria</taxon>
        <taxon>Heunggongvirae</taxon>
        <taxon>Peploviricota</taxon>
        <taxon>Herviviricetes</taxon>
        <taxon>Herpesvirales</taxon>
        <taxon>Orthoherpesviridae</taxon>
        <taxon>Betaherpesvirinae</taxon>
        <taxon>Quwivirus</taxon>
        <taxon>Quwivirus tupaiidbeta1</taxon>
    </lineage>
</organism>
<evidence type="ECO:0000256" key="5">
    <source>
        <dbReference type="ARBA" id="ARBA00022844"/>
    </source>
</evidence>
<dbReference type="HAMAP" id="MF_04035">
    <property type="entry name" value="HSV_GM"/>
    <property type="match status" value="1"/>
</dbReference>
<evidence type="ECO:0000256" key="1">
    <source>
        <dbReference type="ARBA" id="ARBA00003017"/>
    </source>
</evidence>
<proteinExistence type="inferred from homology"/>
<feature type="transmembrane region" description="Helical" evidence="13">
    <location>
        <begin position="208"/>
        <end position="230"/>
    </location>
</feature>
<evidence type="ECO:0000256" key="8">
    <source>
        <dbReference type="ARBA" id="ARBA00022989"/>
    </source>
</evidence>
<keyword evidence="9" id="KW-1039">Host endosome</keyword>
<dbReference type="PRINTS" id="PR00333">
    <property type="entry name" value="HSVINTEGRLMP"/>
</dbReference>